<dbReference type="KEGG" id="dli:dnl_64310"/>
<dbReference type="RefSeq" id="WP_207689768.1">
    <property type="nucleotide sequence ID" value="NZ_CP061799.1"/>
</dbReference>
<dbReference type="EMBL" id="CP061799">
    <property type="protein sequence ID" value="QTA84000.1"/>
    <property type="molecule type" value="Genomic_DNA"/>
</dbReference>
<keyword evidence="2" id="KW-1185">Reference proteome</keyword>
<organism evidence="1 2">
    <name type="scientific">Desulfonema limicola</name>
    <dbReference type="NCBI Taxonomy" id="45656"/>
    <lineage>
        <taxon>Bacteria</taxon>
        <taxon>Pseudomonadati</taxon>
        <taxon>Thermodesulfobacteriota</taxon>
        <taxon>Desulfobacteria</taxon>
        <taxon>Desulfobacterales</taxon>
        <taxon>Desulfococcaceae</taxon>
        <taxon>Desulfonema</taxon>
    </lineage>
</organism>
<sequence>MILLKKTKKKISTAYLASSIVCINDSDQYSEWFNYLLSSYFEEYQNAEFSSNMLSLELSFARILLLFIMVQNNYYAMYPNSKKLNDEFTNASESYFSNSFGDKYEDIMSLFSVRFLSYFSVFNYDSEKDRIIYLLKILNYHFSYCLHTVEPITYQVIHDSEAFEHSQPSGKQLEFCTNLIDNIAEISNTIFQIYDLVE</sequence>
<reference evidence="1" key="1">
    <citation type="journal article" date="2021" name="Microb. Physiol.">
        <title>Proteogenomic Insights into the Physiology of Marine, Sulfate-Reducing, Filamentous Desulfonema limicola and Desulfonema magnum.</title>
        <authorList>
            <person name="Schnaars V."/>
            <person name="Wohlbrand L."/>
            <person name="Scheve S."/>
            <person name="Hinrichs C."/>
            <person name="Reinhardt R."/>
            <person name="Rabus R."/>
        </authorList>
    </citation>
    <scope>NUCLEOTIDE SEQUENCE</scope>
    <source>
        <strain evidence="1">5ac10</strain>
    </source>
</reference>
<protein>
    <submittedName>
        <fullName evidence="1">Uncharacterized protein</fullName>
    </submittedName>
</protein>
<gene>
    <name evidence="1" type="ORF">dnl_64310</name>
</gene>
<name>A0A975GK00_9BACT</name>
<accession>A0A975GK00</accession>
<evidence type="ECO:0000313" key="2">
    <source>
        <dbReference type="Proteomes" id="UP000663720"/>
    </source>
</evidence>
<evidence type="ECO:0000313" key="1">
    <source>
        <dbReference type="EMBL" id="QTA84000.1"/>
    </source>
</evidence>
<dbReference type="AlphaFoldDB" id="A0A975GK00"/>
<proteinExistence type="predicted"/>
<dbReference type="Proteomes" id="UP000663720">
    <property type="component" value="Chromosome"/>
</dbReference>